<protein>
    <submittedName>
        <fullName evidence="4">Serine/threonine protein phosphatase</fullName>
    </submittedName>
</protein>
<name>A0A4R9LRJ5_9LEPT</name>
<proteinExistence type="predicted"/>
<feature type="transmembrane region" description="Helical" evidence="2">
    <location>
        <begin position="214"/>
        <end position="233"/>
    </location>
</feature>
<dbReference type="RefSeq" id="WP_135764598.1">
    <property type="nucleotide sequence ID" value="NZ_RQHV01000050.1"/>
</dbReference>
<evidence type="ECO:0000256" key="2">
    <source>
        <dbReference type="SAM" id="Phobius"/>
    </source>
</evidence>
<accession>A0A4R9LRJ5</accession>
<dbReference type="EMBL" id="RQHV01000050">
    <property type="protein sequence ID" value="TGN09747.1"/>
    <property type="molecule type" value="Genomic_DNA"/>
</dbReference>
<evidence type="ECO:0000256" key="1">
    <source>
        <dbReference type="ARBA" id="ARBA00022801"/>
    </source>
</evidence>
<dbReference type="InterPro" id="IPR001932">
    <property type="entry name" value="PPM-type_phosphatase-like_dom"/>
</dbReference>
<dbReference type="AlphaFoldDB" id="A0A4R9LRJ5"/>
<feature type="transmembrane region" description="Helical" evidence="2">
    <location>
        <begin position="307"/>
        <end position="324"/>
    </location>
</feature>
<dbReference type="Proteomes" id="UP000298264">
    <property type="component" value="Unassembled WGS sequence"/>
</dbReference>
<dbReference type="SMART" id="SM00331">
    <property type="entry name" value="PP2C_SIG"/>
    <property type="match status" value="1"/>
</dbReference>
<feature type="transmembrane region" description="Helical" evidence="2">
    <location>
        <begin position="336"/>
        <end position="354"/>
    </location>
</feature>
<dbReference type="Gene3D" id="3.60.40.10">
    <property type="entry name" value="PPM-type phosphatase domain"/>
    <property type="match status" value="1"/>
</dbReference>
<dbReference type="InterPro" id="IPR011623">
    <property type="entry name" value="7TMR_DISM_rcpt_extracell_dom1"/>
</dbReference>
<dbReference type="Pfam" id="PF07695">
    <property type="entry name" value="7TMR-DISM_7TM"/>
    <property type="match status" value="1"/>
</dbReference>
<comment type="caution">
    <text evidence="4">The sequence shown here is derived from an EMBL/GenBank/DDBJ whole genome shotgun (WGS) entry which is preliminary data.</text>
</comment>
<feature type="transmembrane region" description="Helical" evidence="2">
    <location>
        <begin position="363"/>
        <end position="383"/>
    </location>
</feature>
<dbReference type="Pfam" id="PF07696">
    <property type="entry name" value="7TMR-DISMED2"/>
    <property type="match status" value="1"/>
</dbReference>
<feature type="domain" description="PPM-type phosphatase" evidence="3">
    <location>
        <begin position="461"/>
        <end position="684"/>
    </location>
</feature>
<gene>
    <name evidence="4" type="ORF">EHS11_11730</name>
</gene>
<dbReference type="InterPro" id="IPR011622">
    <property type="entry name" value="7TMR_DISM_rcpt_extracell_dom2"/>
</dbReference>
<evidence type="ECO:0000259" key="3">
    <source>
        <dbReference type="SMART" id="SM00331"/>
    </source>
</evidence>
<keyword evidence="5" id="KW-1185">Reference proteome</keyword>
<dbReference type="InterPro" id="IPR036457">
    <property type="entry name" value="PPM-type-like_dom_sf"/>
</dbReference>
<keyword evidence="2" id="KW-0472">Membrane</keyword>
<sequence length="685" mass="78537">MDTKNTPRNCFQPSSILKRIWFFGFSFLFFHLPIIAESQSPVCPSQTILEVNSLEGKLDLSPYLKYFSTNNSLLGIQPIIDSKKNLVFKDTNGVVPNFGNTESDYWFCFHLSNNSAFVANIIAFIKYPLLDEIDFYDLYSDDSWGKKSQGRLYPFSAREVKYRGFGHLVSLSPGETRTIFIRVGTQSSMSVPLYIAKEKDFYEFAMEDNILQGIYFGIVGVMTLYNVFVFFLVKDKAYIYYVIYLVFSSTLFQLSLNGHLPFFFLQNHPYFVWNLHNILYFIFLLTIFPMCITMMNLKENSPTAYKLFIYLMCFPVICLLLLPFLSYRSMNETGDIFSMFLAFLTLIVAYYVAFKKHYRPARFFFLAFLVVIVGGIASLLKYMGFLPVNVFTENSFQISMAIEVNLMAFGLGDRISMVRKEKERIQIKAEIDKQKLIAFQKELVLAQKLQESTLPQQIPEPDGIRIKAGYIPASLVGGDFYDIANLGNSEISCLIADVTGHGVPAAIEAAMLKIAYTSSTQFASSPGKILERINQSLVGNYKNQFLTASAIYLDLNQKLLKVANAGHPPLYWFKCKEKIILPIRPKGKLIGFSKELIYPEEVYELSIGDKILLFTDGLWETWERDEKGNKSFADGSGEKELLKWLQEKWGEPVTNLYQMMEDHIRTRIKTTSPEDDITFILFEIV</sequence>
<reference evidence="4" key="1">
    <citation type="journal article" date="2019" name="PLoS Negl. Trop. Dis.">
        <title>Revisiting the worldwide diversity of Leptospira species in the environment.</title>
        <authorList>
            <person name="Vincent A.T."/>
            <person name="Schiettekatte O."/>
            <person name="Bourhy P."/>
            <person name="Veyrier F.J."/>
            <person name="Picardeau M."/>
        </authorList>
    </citation>
    <scope>NUCLEOTIDE SEQUENCE [LARGE SCALE GENOMIC DNA]</scope>
    <source>
        <strain evidence="4">201400974</strain>
    </source>
</reference>
<evidence type="ECO:0000313" key="5">
    <source>
        <dbReference type="Proteomes" id="UP000298264"/>
    </source>
</evidence>
<dbReference type="Pfam" id="PF07228">
    <property type="entry name" value="SpoIIE"/>
    <property type="match status" value="1"/>
</dbReference>
<organism evidence="4 5">
    <name type="scientific">Leptospira ilyithenensis</name>
    <dbReference type="NCBI Taxonomy" id="2484901"/>
    <lineage>
        <taxon>Bacteria</taxon>
        <taxon>Pseudomonadati</taxon>
        <taxon>Spirochaetota</taxon>
        <taxon>Spirochaetia</taxon>
        <taxon>Leptospirales</taxon>
        <taxon>Leptospiraceae</taxon>
        <taxon>Leptospira</taxon>
    </lineage>
</organism>
<dbReference type="PANTHER" id="PTHR43156">
    <property type="entry name" value="STAGE II SPORULATION PROTEIN E-RELATED"/>
    <property type="match status" value="1"/>
</dbReference>
<feature type="transmembrane region" description="Helical" evidence="2">
    <location>
        <begin position="238"/>
        <end position="258"/>
    </location>
</feature>
<keyword evidence="2" id="KW-0812">Transmembrane</keyword>
<dbReference type="OrthoDB" id="342835at2"/>
<dbReference type="InterPro" id="IPR052016">
    <property type="entry name" value="Bact_Sigma-Reg"/>
</dbReference>
<evidence type="ECO:0000313" key="4">
    <source>
        <dbReference type="EMBL" id="TGN09747.1"/>
    </source>
</evidence>
<dbReference type="SUPFAM" id="SSF81606">
    <property type="entry name" value="PP2C-like"/>
    <property type="match status" value="1"/>
</dbReference>
<feature type="transmembrane region" description="Helical" evidence="2">
    <location>
        <begin position="20"/>
        <end position="36"/>
    </location>
</feature>
<dbReference type="PANTHER" id="PTHR43156:SF2">
    <property type="entry name" value="STAGE II SPORULATION PROTEIN E"/>
    <property type="match status" value="1"/>
</dbReference>
<keyword evidence="2" id="KW-1133">Transmembrane helix</keyword>
<dbReference type="Gene3D" id="2.60.40.2380">
    <property type="match status" value="1"/>
</dbReference>
<keyword evidence="1" id="KW-0378">Hydrolase</keyword>
<feature type="transmembrane region" description="Helical" evidence="2">
    <location>
        <begin position="278"/>
        <end position="295"/>
    </location>
</feature>
<dbReference type="GO" id="GO:0016791">
    <property type="term" value="F:phosphatase activity"/>
    <property type="evidence" value="ECO:0007669"/>
    <property type="project" value="TreeGrafter"/>
</dbReference>